<organism evidence="1 2">
    <name type="scientific">Persicobacter diffluens</name>
    <dbReference type="NCBI Taxonomy" id="981"/>
    <lineage>
        <taxon>Bacteria</taxon>
        <taxon>Pseudomonadati</taxon>
        <taxon>Bacteroidota</taxon>
        <taxon>Cytophagia</taxon>
        <taxon>Cytophagales</taxon>
        <taxon>Persicobacteraceae</taxon>
        <taxon>Persicobacter</taxon>
    </lineage>
</organism>
<dbReference type="EMBL" id="BQKE01000001">
    <property type="protein sequence ID" value="GJM61177.1"/>
    <property type="molecule type" value="Genomic_DNA"/>
</dbReference>
<protein>
    <submittedName>
        <fullName evidence="1">Uncharacterized protein</fullName>
    </submittedName>
</protein>
<dbReference type="AlphaFoldDB" id="A0AAN4VXC0"/>
<accession>A0AAN4VXC0</accession>
<evidence type="ECO:0000313" key="1">
    <source>
        <dbReference type="EMBL" id="GJM61177.1"/>
    </source>
</evidence>
<reference evidence="1 2" key="1">
    <citation type="submission" date="2021-12" db="EMBL/GenBank/DDBJ databases">
        <title>Genome sequencing of bacteria with rrn-lacking chromosome and rrn-plasmid.</title>
        <authorList>
            <person name="Anda M."/>
            <person name="Iwasaki W."/>
        </authorList>
    </citation>
    <scope>NUCLEOTIDE SEQUENCE [LARGE SCALE GENOMIC DNA]</scope>
    <source>
        <strain evidence="1 2">NBRC 15940</strain>
    </source>
</reference>
<comment type="caution">
    <text evidence="1">The sequence shown here is derived from an EMBL/GenBank/DDBJ whole genome shotgun (WGS) entry which is preliminary data.</text>
</comment>
<name>A0AAN4VXC0_9BACT</name>
<proteinExistence type="predicted"/>
<keyword evidence="2" id="KW-1185">Reference proteome</keyword>
<evidence type="ECO:0000313" key="2">
    <source>
        <dbReference type="Proteomes" id="UP001310022"/>
    </source>
</evidence>
<sequence length="136" mass="15903">MDFFRILEWSNTSDALKIDKKVRREPLLPEVQNLHFGEKQNPLITNSPFFKKLIDFDWEYHSIGPNDFISVLQGFLVGGYRITRRIYQAHHFILDVPKIVEKGRWEPLLPKCKFCTSGKYSTQLITFQGKQGNDGD</sequence>
<gene>
    <name evidence="1" type="ORF">PEDI_17290</name>
</gene>
<dbReference type="Proteomes" id="UP001310022">
    <property type="component" value="Unassembled WGS sequence"/>
</dbReference>